<evidence type="ECO:0000256" key="1">
    <source>
        <dbReference type="SAM" id="Phobius"/>
    </source>
</evidence>
<feature type="transmembrane region" description="Helical" evidence="1">
    <location>
        <begin position="6"/>
        <end position="24"/>
    </location>
</feature>
<proteinExistence type="predicted"/>
<reference evidence="3" key="1">
    <citation type="submission" date="2022-11" db="UniProtKB">
        <authorList>
            <consortium name="WormBaseParasite"/>
        </authorList>
    </citation>
    <scope>IDENTIFICATION</scope>
</reference>
<dbReference type="WBParaSite" id="PEQ_0000880501-mRNA-1">
    <property type="protein sequence ID" value="PEQ_0000880501-mRNA-1"/>
    <property type="gene ID" value="PEQ_0000880501"/>
</dbReference>
<keyword evidence="2" id="KW-1185">Reference proteome</keyword>
<evidence type="ECO:0000313" key="3">
    <source>
        <dbReference type="WBParaSite" id="PEQ_0000880501-mRNA-1"/>
    </source>
</evidence>
<keyword evidence="1" id="KW-0812">Transmembrane</keyword>
<keyword evidence="1" id="KW-1133">Transmembrane helix</keyword>
<name>A0A914RQM9_PAREQ</name>
<accession>A0A914RQM9</accession>
<evidence type="ECO:0000313" key="2">
    <source>
        <dbReference type="Proteomes" id="UP000887564"/>
    </source>
</evidence>
<keyword evidence="1" id="KW-0472">Membrane</keyword>
<dbReference type="AlphaFoldDB" id="A0A914RQM9"/>
<protein>
    <submittedName>
        <fullName evidence="3">Uncharacterized protein</fullName>
    </submittedName>
</protein>
<sequence>MHTLGDFLFVVFVIGFTSSYIKEIRRSSNRNLTRQGDLFYCLNFHSALICNFGSDLIDA</sequence>
<dbReference type="Proteomes" id="UP000887564">
    <property type="component" value="Unplaced"/>
</dbReference>
<organism evidence="2 3">
    <name type="scientific">Parascaris equorum</name>
    <name type="common">Equine roundworm</name>
    <dbReference type="NCBI Taxonomy" id="6256"/>
    <lineage>
        <taxon>Eukaryota</taxon>
        <taxon>Metazoa</taxon>
        <taxon>Ecdysozoa</taxon>
        <taxon>Nematoda</taxon>
        <taxon>Chromadorea</taxon>
        <taxon>Rhabditida</taxon>
        <taxon>Spirurina</taxon>
        <taxon>Ascaridomorpha</taxon>
        <taxon>Ascaridoidea</taxon>
        <taxon>Ascarididae</taxon>
        <taxon>Parascaris</taxon>
    </lineage>
</organism>